<keyword evidence="3" id="KW-1185">Reference proteome</keyword>
<feature type="region of interest" description="Disordered" evidence="1">
    <location>
        <begin position="1"/>
        <end position="21"/>
    </location>
</feature>
<sequence>MVATALPRRMSPPARQAEVSHVVAPDGRRIPFDSLERLEQLDDTVFAALSGDPAALETVRAAWREASGSVDAALLNETRQHYIDRAQSRWRRSQQSPSDRLTLGFAALEVLAMLDG</sequence>
<reference evidence="2 3" key="1">
    <citation type="submission" date="2019-02" db="EMBL/GenBank/DDBJ databases">
        <title>Deep-cultivation of Planctomycetes and their phenomic and genomic characterization uncovers novel biology.</title>
        <authorList>
            <person name="Wiegand S."/>
            <person name="Jogler M."/>
            <person name="Boedeker C."/>
            <person name="Pinto D."/>
            <person name="Vollmers J."/>
            <person name="Rivas-Marin E."/>
            <person name="Kohn T."/>
            <person name="Peeters S.H."/>
            <person name="Heuer A."/>
            <person name="Rast P."/>
            <person name="Oberbeckmann S."/>
            <person name="Bunk B."/>
            <person name="Jeske O."/>
            <person name="Meyerdierks A."/>
            <person name="Storesund J.E."/>
            <person name="Kallscheuer N."/>
            <person name="Luecker S."/>
            <person name="Lage O.M."/>
            <person name="Pohl T."/>
            <person name="Merkel B.J."/>
            <person name="Hornburger P."/>
            <person name="Mueller R.-W."/>
            <person name="Bruemmer F."/>
            <person name="Labrenz M."/>
            <person name="Spormann A.M."/>
            <person name="Op Den Camp H."/>
            <person name="Overmann J."/>
            <person name="Amann R."/>
            <person name="Jetten M.S.M."/>
            <person name="Mascher T."/>
            <person name="Medema M.H."/>
            <person name="Devos D.P."/>
            <person name="Kaster A.-K."/>
            <person name="Ovreas L."/>
            <person name="Rohde M."/>
            <person name="Galperin M.Y."/>
            <person name="Jogler C."/>
        </authorList>
    </citation>
    <scope>NUCLEOTIDE SEQUENCE [LARGE SCALE GENOMIC DNA]</scope>
    <source>
        <strain evidence="2 3">Pla108</strain>
    </source>
</reference>
<accession>A0A5C6AMJ0</accession>
<dbReference type="Proteomes" id="UP000317421">
    <property type="component" value="Unassembled WGS sequence"/>
</dbReference>
<comment type="caution">
    <text evidence="2">The sequence shown here is derived from an EMBL/GenBank/DDBJ whole genome shotgun (WGS) entry which is preliminary data.</text>
</comment>
<evidence type="ECO:0000256" key="1">
    <source>
        <dbReference type="SAM" id="MobiDB-lite"/>
    </source>
</evidence>
<dbReference type="AlphaFoldDB" id="A0A5C6AMJ0"/>
<evidence type="ECO:0000313" key="3">
    <source>
        <dbReference type="Proteomes" id="UP000317421"/>
    </source>
</evidence>
<proteinExistence type="predicted"/>
<dbReference type="EMBL" id="SJPR01000001">
    <property type="protein sequence ID" value="TWU00697.1"/>
    <property type="molecule type" value="Genomic_DNA"/>
</dbReference>
<evidence type="ECO:0000313" key="2">
    <source>
        <dbReference type="EMBL" id="TWU00697.1"/>
    </source>
</evidence>
<name>A0A5C6AMJ0_9BACT</name>
<protein>
    <submittedName>
        <fullName evidence="2">Uncharacterized protein</fullName>
    </submittedName>
</protein>
<dbReference type="OrthoDB" id="286096at2"/>
<gene>
    <name evidence="2" type="ORF">Pla108_16490</name>
</gene>
<dbReference type="RefSeq" id="WP_146444341.1">
    <property type="nucleotide sequence ID" value="NZ_SJPR01000001.1"/>
</dbReference>
<organism evidence="2 3">
    <name type="scientific">Botrimarina colliarenosi</name>
    <dbReference type="NCBI Taxonomy" id="2528001"/>
    <lineage>
        <taxon>Bacteria</taxon>
        <taxon>Pseudomonadati</taxon>
        <taxon>Planctomycetota</taxon>
        <taxon>Planctomycetia</taxon>
        <taxon>Pirellulales</taxon>
        <taxon>Lacipirellulaceae</taxon>
        <taxon>Botrimarina</taxon>
    </lineage>
</organism>